<dbReference type="SUPFAM" id="SSF54928">
    <property type="entry name" value="RNA-binding domain, RBD"/>
    <property type="match status" value="2"/>
</dbReference>
<feature type="domain" description="RRM" evidence="4">
    <location>
        <begin position="586"/>
        <end position="664"/>
    </location>
</feature>
<feature type="region of interest" description="Disordered" evidence="3">
    <location>
        <begin position="286"/>
        <end position="342"/>
    </location>
</feature>
<feature type="region of interest" description="Disordered" evidence="3">
    <location>
        <begin position="120"/>
        <end position="207"/>
    </location>
</feature>
<feature type="compositionally biased region" description="Basic and acidic residues" evidence="3">
    <location>
        <begin position="288"/>
        <end position="322"/>
    </location>
</feature>
<evidence type="ECO:0000256" key="1">
    <source>
        <dbReference type="ARBA" id="ARBA00022884"/>
    </source>
</evidence>
<reference evidence="5 6" key="1">
    <citation type="journal article" date="2023" name="G3 (Bethesda)">
        <title>A chromosome-length genome assembly and annotation of blackberry (Rubus argutus, cv. 'Hillquist').</title>
        <authorList>
            <person name="Bruna T."/>
            <person name="Aryal R."/>
            <person name="Dudchenko O."/>
            <person name="Sargent D.J."/>
            <person name="Mead D."/>
            <person name="Buti M."/>
            <person name="Cavallini A."/>
            <person name="Hytonen T."/>
            <person name="Andres J."/>
            <person name="Pham M."/>
            <person name="Weisz D."/>
            <person name="Mascagni F."/>
            <person name="Usai G."/>
            <person name="Natali L."/>
            <person name="Bassil N."/>
            <person name="Fernandez G.E."/>
            <person name="Lomsadze A."/>
            <person name="Armour M."/>
            <person name="Olukolu B."/>
            <person name="Poorten T."/>
            <person name="Britton C."/>
            <person name="Davik J."/>
            <person name="Ashrafi H."/>
            <person name="Aiden E.L."/>
            <person name="Borodovsky M."/>
            <person name="Worthington M."/>
        </authorList>
    </citation>
    <scope>NUCLEOTIDE SEQUENCE [LARGE SCALE GENOMIC DNA]</scope>
    <source>
        <strain evidence="5">PI 553951</strain>
    </source>
</reference>
<evidence type="ECO:0000256" key="3">
    <source>
        <dbReference type="SAM" id="MobiDB-lite"/>
    </source>
</evidence>
<dbReference type="CDD" id="cd00590">
    <property type="entry name" value="RRM_SF"/>
    <property type="match status" value="2"/>
</dbReference>
<dbReference type="Gene3D" id="3.30.70.330">
    <property type="match status" value="3"/>
</dbReference>
<evidence type="ECO:0000313" key="6">
    <source>
        <dbReference type="Proteomes" id="UP001457282"/>
    </source>
</evidence>
<dbReference type="Pfam" id="PF00076">
    <property type="entry name" value="RRM_1"/>
    <property type="match status" value="3"/>
</dbReference>
<dbReference type="GO" id="GO:0003723">
    <property type="term" value="F:RNA binding"/>
    <property type="evidence" value="ECO:0007669"/>
    <property type="project" value="UniProtKB-UniRule"/>
</dbReference>
<dbReference type="AlphaFoldDB" id="A0AAW1YHP3"/>
<dbReference type="InterPro" id="IPR000504">
    <property type="entry name" value="RRM_dom"/>
</dbReference>
<accession>A0AAW1YHP3</accession>
<protein>
    <recommendedName>
        <fullName evidence="4">RRM domain-containing protein</fullName>
    </recommendedName>
</protein>
<keyword evidence="1 2" id="KW-0694">RNA-binding</keyword>
<dbReference type="PROSITE" id="PS50102">
    <property type="entry name" value="RRM"/>
    <property type="match status" value="3"/>
</dbReference>
<feature type="region of interest" description="Disordered" evidence="3">
    <location>
        <begin position="1"/>
        <end position="72"/>
    </location>
</feature>
<evidence type="ECO:0000259" key="4">
    <source>
        <dbReference type="PROSITE" id="PS50102"/>
    </source>
</evidence>
<gene>
    <name evidence="5" type="ORF">M0R45_004020</name>
</gene>
<feature type="domain" description="RRM" evidence="4">
    <location>
        <begin position="408"/>
        <end position="486"/>
    </location>
</feature>
<dbReference type="InterPro" id="IPR012677">
    <property type="entry name" value="Nucleotide-bd_a/b_plait_sf"/>
</dbReference>
<feature type="compositionally biased region" description="Polar residues" evidence="3">
    <location>
        <begin position="25"/>
        <end position="35"/>
    </location>
</feature>
<dbReference type="PANTHER" id="PTHR21245">
    <property type="entry name" value="HETEROGENEOUS NUCLEAR RIBONUCLEOPROTEIN"/>
    <property type="match status" value="1"/>
</dbReference>
<proteinExistence type="predicted"/>
<dbReference type="SMART" id="SM00360">
    <property type="entry name" value="RRM"/>
    <property type="match status" value="3"/>
</dbReference>
<dbReference type="InterPro" id="IPR035979">
    <property type="entry name" value="RBD_domain_sf"/>
</dbReference>
<feature type="compositionally biased region" description="Acidic residues" evidence="3">
    <location>
        <begin position="131"/>
        <end position="140"/>
    </location>
</feature>
<feature type="compositionally biased region" description="Basic and acidic residues" evidence="3">
    <location>
        <begin position="120"/>
        <end position="130"/>
    </location>
</feature>
<comment type="caution">
    <text evidence="5">The sequence shown here is derived from an EMBL/GenBank/DDBJ whole genome shotgun (WGS) entry which is preliminary data.</text>
</comment>
<dbReference type="Proteomes" id="UP001457282">
    <property type="component" value="Unassembled WGS sequence"/>
</dbReference>
<sequence>MKTRNAGVPKPSTAKKTPPARKSASVAQPSPSQLAVATPKNRREKAYFCRQSSQAAEDSAGTAKVTPGTKVGVATESIAKKTSGRARTPASVYISAQTLEFGDSVKAKVNASNEEKNVDIKDVEFTKEDPMAEYDGEPAEMGETTVGGQKPAVENVEVSATNEKGAIEEEVDPSEDEEDPIEIEESEVKEVARSSQNVSPCDEEDPVEIEESIVEEVAKSSENVPPCDEEDPVEIDESVIEEVAKSSENEVPCDVRQSVVDEVARSSENEPPCGEEDPLEIQESVVEEVAKSSENKLPCDVREAVQVKGDKESKDNESKDETYIEPANNVQNNKVGLRGEDTDRAKEVVYDVDEEMEDYGEKIDLGEHGEEELLGDDAEDHEEETVTLEDERKQLTAISKERRIKKEREVFLGGLDLDVVEEDVRRVFERIGGIVEVRLNKNPSTNKNKGYAFVEFKDKEHARRALSEMKNPVIRGKRCGTAPSEDNNTLFIGNICNTWTKEAIKQKLKDLEVEGVENINLVPDIQHEGLSRGFAFVEFSCHGDAMLAYKRLQQPDVIFGHPERTAKVAFAEPVRELDPEVMAQVKSIFVDGLPPHWDEKQVREQFKSYGEILRVVLARNMSTAKRKDFGFVDFSSHESAVACVNSINNTPLDDGNLKIKVKARLSNPLPKTQAVKGGIRGGFRIGRGASGVPRFGRDFGRGGHLLNRANFQRDKHFIMVDVVKQAEWVSQVNMTMIIHMLILVDEGEEGALLDVVIFHLVEVLQLLPHHQDPMLIDLGMAPLIEAERPFDMRDYDPDYLEPSRHRPRLNYNDPTASFHGNHYSGTYGAGRSLYPHEYYGVESHYGPHSSYYGGNHLYGGGSLLLDPRTFW</sequence>
<feature type="compositionally biased region" description="Low complexity" evidence="3">
    <location>
        <begin position="9"/>
        <end position="22"/>
    </location>
</feature>
<name>A0AAW1YHP3_RUBAR</name>
<organism evidence="5 6">
    <name type="scientific">Rubus argutus</name>
    <name type="common">Southern blackberry</name>
    <dbReference type="NCBI Taxonomy" id="59490"/>
    <lineage>
        <taxon>Eukaryota</taxon>
        <taxon>Viridiplantae</taxon>
        <taxon>Streptophyta</taxon>
        <taxon>Embryophyta</taxon>
        <taxon>Tracheophyta</taxon>
        <taxon>Spermatophyta</taxon>
        <taxon>Magnoliopsida</taxon>
        <taxon>eudicotyledons</taxon>
        <taxon>Gunneridae</taxon>
        <taxon>Pentapetalae</taxon>
        <taxon>rosids</taxon>
        <taxon>fabids</taxon>
        <taxon>Rosales</taxon>
        <taxon>Rosaceae</taxon>
        <taxon>Rosoideae</taxon>
        <taxon>Rosoideae incertae sedis</taxon>
        <taxon>Rubus</taxon>
    </lineage>
</organism>
<dbReference type="FunFam" id="3.30.70.330:FF:000187">
    <property type="entry name" value="Heterogeneous nuclear ribonucleoprotein Q"/>
    <property type="match status" value="1"/>
</dbReference>
<evidence type="ECO:0000256" key="2">
    <source>
        <dbReference type="PROSITE-ProRule" id="PRU00176"/>
    </source>
</evidence>
<dbReference type="FunFam" id="3.30.70.330:FF:000816">
    <property type="entry name" value="Heterogeneous nuclear ribonucleoprotein Q"/>
    <property type="match status" value="1"/>
</dbReference>
<keyword evidence="6" id="KW-1185">Reference proteome</keyword>
<feature type="domain" description="RRM" evidence="4">
    <location>
        <begin position="488"/>
        <end position="573"/>
    </location>
</feature>
<feature type="compositionally biased region" description="Acidic residues" evidence="3">
    <location>
        <begin position="168"/>
        <end position="185"/>
    </location>
</feature>
<dbReference type="EMBL" id="JBEDUW010000001">
    <property type="protein sequence ID" value="KAK9948447.1"/>
    <property type="molecule type" value="Genomic_DNA"/>
</dbReference>
<evidence type="ECO:0000313" key="5">
    <source>
        <dbReference type="EMBL" id="KAK9948447.1"/>
    </source>
</evidence>